<dbReference type="EMBL" id="JAFMOF010000011">
    <property type="protein sequence ID" value="MBO0657472.1"/>
    <property type="molecule type" value="Genomic_DNA"/>
</dbReference>
<evidence type="ECO:0000313" key="2">
    <source>
        <dbReference type="EMBL" id="MBO0657472.1"/>
    </source>
</evidence>
<dbReference type="InterPro" id="IPR043132">
    <property type="entry name" value="BCAT-like_C"/>
</dbReference>
<dbReference type="GO" id="GO:0005829">
    <property type="term" value="C:cytosol"/>
    <property type="evidence" value="ECO:0007669"/>
    <property type="project" value="TreeGrafter"/>
</dbReference>
<proteinExistence type="inferred from homology"/>
<organism evidence="2 3">
    <name type="scientific">Streptomyces triculaminicus</name>
    <dbReference type="NCBI Taxonomy" id="2816232"/>
    <lineage>
        <taxon>Bacteria</taxon>
        <taxon>Bacillati</taxon>
        <taxon>Actinomycetota</taxon>
        <taxon>Actinomycetes</taxon>
        <taxon>Kitasatosporales</taxon>
        <taxon>Streptomycetaceae</taxon>
        <taxon>Streptomyces</taxon>
    </lineage>
</organism>
<dbReference type="RefSeq" id="WP_086567862.1">
    <property type="nucleotide sequence ID" value="NZ_JAFMOF010000011.1"/>
</dbReference>
<dbReference type="Proteomes" id="UP000664781">
    <property type="component" value="Unassembled WGS sequence"/>
</dbReference>
<dbReference type="GO" id="GO:0008483">
    <property type="term" value="F:transaminase activity"/>
    <property type="evidence" value="ECO:0007669"/>
    <property type="project" value="UniProtKB-KW"/>
</dbReference>
<dbReference type="PANTHER" id="PTHR42743:SF2">
    <property type="entry name" value="AMINODEOXYCHORISMATE LYASE"/>
    <property type="match status" value="1"/>
</dbReference>
<dbReference type="Gene3D" id="3.20.10.10">
    <property type="entry name" value="D-amino Acid Aminotransferase, subunit A, domain 2"/>
    <property type="match status" value="1"/>
</dbReference>
<dbReference type="InterPro" id="IPR001544">
    <property type="entry name" value="Aminotrans_IV"/>
</dbReference>
<dbReference type="AlphaFoldDB" id="A0A939FWY7"/>
<evidence type="ECO:0000256" key="1">
    <source>
        <dbReference type="ARBA" id="ARBA00009320"/>
    </source>
</evidence>
<dbReference type="GO" id="GO:0008696">
    <property type="term" value="F:4-amino-4-deoxychorismate lyase activity"/>
    <property type="evidence" value="ECO:0007669"/>
    <property type="project" value="TreeGrafter"/>
</dbReference>
<evidence type="ECO:0000313" key="3">
    <source>
        <dbReference type="Proteomes" id="UP000664781"/>
    </source>
</evidence>
<dbReference type="Gene3D" id="3.30.470.10">
    <property type="match status" value="1"/>
</dbReference>
<reference evidence="2" key="1">
    <citation type="submission" date="2021-03" db="EMBL/GenBank/DDBJ databases">
        <title>Streptomyces strains.</title>
        <authorList>
            <person name="Lund M.B."/>
            <person name="Toerring T."/>
        </authorList>
    </citation>
    <scope>NUCLEOTIDE SEQUENCE</scope>
    <source>
        <strain evidence="2">JCM 4242</strain>
    </source>
</reference>
<protein>
    <submittedName>
        <fullName evidence="2">Aminotransferase class IV family protein</fullName>
    </submittedName>
</protein>
<dbReference type="InterPro" id="IPR050571">
    <property type="entry name" value="Class-IV_PLP-Dep_Aminotrnsfr"/>
</dbReference>
<keyword evidence="2" id="KW-0808">Transferase</keyword>
<accession>A0A939FWY7</accession>
<dbReference type="InterPro" id="IPR043131">
    <property type="entry name" value="BCAT-like_N"/>
</dbReference>
<name>A0A939FWY7_9ACTN</name>
<sequence>MANVNGAPVSVEHLLPLALTNYGHFTTMRMENGAVRGLSLHLARLVQDCATVFGAELDAQRVLRYVRQEVGRCTDPLTVRVTVFAPDLDMAHPAGNAEPHVLVTTRPAGSLAPPPLRVTSLAFGRDTAAVKHIAMFSQLRLRREAQLAGFEDVVFTDPDGRISEGCTWNIGFVDGSGQVVWPDADMLPGVTMRLLQGAHRQSIVRAVPVGELPSLRAAFATNAAIGVRAIRAIDDVRFPEDDAVFAALRDAYVALPVEPL</sequence>
<dbReference type="GO" id="GO:0008153">
    <property type="term" value="P:4-aminobenzoate biosynthetic process"/>
    <property type="evidence" value="ECO:0007669"/>
    <property type="project" value="TreeGrafter"/>
</dbReference>
<dbReference type="SUPFAM" id="SSF56752">
    <property type="entry name" value="D-aminoacid aminotransferase-like PLP-dependent enzymes"/>
    <property type="match status" value="1"/>
</dbReference>
<comment type="caution">
    <text evidence="2">The sequence shown here is derived from an EMBL/GenBank/DDBJ whole genome shotgun (WGS) entry which is preliminary data.</text>
</comment>
<dbReference type="InterPro" id="IPR036038">
    <property type="entry name" value="Aminotransferase-like"/>
</dbReference>
<dbReference type="PANTHER" id="PTHR42743">
    <property type="entry name" value="AMINO-ACID AMINOTRANSFERASE"/>
    <property type="match status" value="1"/>
</dbReference>
<comment type="similarity">
    <text evidence="1">Belongs to the class-IV pyridoxal-phosphate-dependent aminotransferase family.</text>
</comment>
<gene>
    <name evidence="2" type="ORF">J1792_33605</name>
</gene>
<keyword evidence="3" id="KW-1185">Reference proteome</keyword>
<dbReference type="NCBIfam" id="NF006734">
    <property type="entry name" value="PRK09266.1"/>
    <property type="match status" value="1"/>
</dbReference>
<dbReference type="Pfam" id="PF01063">
    <property type="entry name" value="Aminotran_4"/>
    <property type="match status" value="1"/>
</dbReference>
<keyword evidence="2" id="KW-0032">Aminotransferase</keyword>